<dbReference type="Gene3D" id="3.40.50.1820">
    <property type="entry name" value="alpha/beta hydrolase"/>
    <property type="match status" value="1"/>
</dbReference>
<evidence type="ECO:0000313" key="2">
    <source>
        <dbReference type="Proteomes" id="UP000503222"/>
    </source>
</evidence>
<keyword evidence="2" id="KW-1185">Reference proteome</keyword>
<organism evidence="1 2">
    <name type="scientific">Sphingomonas piscis</name>
    <dbReference type="NCBI Taxonomy" id="2714943"/>
    <lineage>
        <taxon>Bacteria</taxon>
        <taxon>Pseudomonadati</taxon>
        <taxon>Pseudomonadota</taxon>
        <taxon>Alphaproteobacteria</taxon>
        <taxon>Sphingomonadales</taxon>
        <taxon>Sphingomonadaceae</taxon>
        <taxon>Sphingomonas</taxon>
    </lineage>
</organism>
<reference evidence="1 2" key="1">
    <citation type="submission" date="2020-03" db="EMBL/GenBank/DDBJ databases">
        <title>Sphingomonas sp. nov., isolated from fish.</title>
        <authorList>
            <person name="Hyun D.-W."/>
            <person name="Bae J.-W."/>
        </authorList>
    </citation>
    <scope>NUCLEOTIDE SEQUENCE [LARGE SCALE GENOMIC DNA]</scope>
    <source>
        <strain evidence="1 2">HDW15B</strain>
    </source>
</reference>
<sequence>MCARRFLLIIFILTLLVVGAGFALFRYGQSVLIAQATPSGRFVAPKESGPDYRQAASWLARPGNSQNPADWLPDGVQRPAKAGNAAIFYIHPTTYLRGDRWTGPVDDGESGRWTNLFVQSQASAFTGAGEVWAPKYRQAAFGAFLLDSEDARGALTLAYSDVLRAFDLFVASAGNRPIILAGHSQGALHLTRLLKDRVAGKPLARRIVAAYLVGWPVSTTADLPAMGLPACRSVAETGCILSWLSFGDPANPDFFGKWEGSAGFTGGARRRGEALCVNPLTGAADGQAPAQANLGTLVPTSGYKSATLEPGRVSARCADGVLLIDGNIPSFVPPPLPGNNFHVYDYALFWGSIRADAERRATAFQGR</sequence>
<dbReference type="SUPFAM" id="SSF53474">
    <property type="entry name" value="alpha/beta-Hydrolases"/>
    <property type="match status" value="1"/>
</dbReference>
<dbReference type="InterPro" id="IPR021440">
    <property type="entry name" value="DUF3089"/>
</dbReference>
<dbReference type="Proteomes" id="UP000503222">
    <property type="component" value="Chromosome"/>
</dbReference>
<dbReference type="AlphaFoldDB" id="A0A6G7YS59"/>
<name>A0A6G7YS59_9SPHN</name>
<dbReference type="RefSeq" id="WP_166411948.1">
    <property type="nucleotide sequence ID" value="NZ_CP049869.1"/>
</dbReference>
<dbReference type="EMBL" id="CP049869">
    <property type="protein sequence ID" value="QIK79561.1"/>
    <property type="molecule type" value="Genomic_DNA"/>
</dbReference>
<protein>
    <submittedName>
        <fullName evidence="1">DUF3089 domain-containing protein</fullName>
    </submittedName>
</protein>
<accession>A0A6G7YS59</accession>
<proteinExistence type="predicted"/>
<dbReference type="InterPro" id="IPR029058">
    <property type="entry name" value="AB_hydrolase_fold"/>
</dbReference>
<dbReference type="Pfam" id="PF11288">
    <property type="entry name" value="DUF3089"/>
    <property type="match status" value="1"/>
</dbReference>
<gene>
    <name evidence="1" type="ORF">G7077_12235</name>
</gene>
<dbReference type="KEGG" id="spii:G7077_12235"/>
<evidence type="ECO:0000313" key="1">
    <source>
        <dbReference type="EMBL" id="QIK79561.1"/>
    </source>
</evidence>